<dbReference type="AlphaFoldDB" id="A0A9P4J0S1"/>
<feature type="coiled-coil region" evidence="1">
    <location>
        <begin position="254"/>
        <end position="281"/>
    </location>
</feature>
<sequence length="466" mass="50953">MSNLLEFLQSHEDAFKNPNRLASLYSDFHQRRQTNPEGYTANSTAWLSALNALSRAGQLPLSRSTSGHSHLAFTSGESLLRSLNSPRLGRPQALGAVINDALQSGALIPLDRFISADKSIYTRSWIPGPSQVVSWGLRALGFGGGTGGGDKLVAGDMVVLAAVESVAAQISQQLSAQQASAMPGLADQIYPRKLFESHFRNAIAVDQPLSSADFDVLLQYLSRDKPVLSYSADSVKLAPSGHAPEPITTQDESIANLRALIHGMTAQVDALQTRISILESEARTAVAAHQNARAKTVLRQKRAAEGTLDQRTKTLETLERTWHSIEAAADNVAIVAAMRESGDVLKRLNAQVGGAEGVDEVMERLRAEMDVTEDITQTVTEGSKVTDIDEGEVDEELEALERAEREKKEAVESAEREKREAVERAQREEEMRKRLEALDVPTTEPQPQSHREEEEDRFEEANENAA</sequence>
<keyword evidence="4" id="KW-1185">Reference proteome</keyword>
<dbReference type="Pfam" id="PF03357">
    <property type="entry name" value="Snf7"/>
    <property type="match status" value="1"/>
</dbReference>
<dbReference type="GO" id="GO:0032511">
    <property type="term" value="P:late endosome to vacuole transport via multivesicular body sorting pathway"/>
    <property type="evidence" value="ECO:0007669"/>
    <property type="project" value="TreeGrafter"/>
</dbReference>
<feature type="compositionally biased region" description="Basic and acidic residues" evidence="2">
    <location>
        <begin position="402"/>
        <end position="437"/>
    </location>
</feature>
<gene>
    <name evidence="3" type="ORF">K461DRAFT_268486</name>
</gene>
<feature type="compositionally biased region" description="Acidic residues" evidence="2">
    <location>
        <begin position="453"/>
        <end position="466"/>
    </location>
</feature>
<comment type="caution">
    <text evidence="3">The sequence shown here is derived from an EMBL/GenBank/DDBJ whole genome shotgun (WGS) entry which is preliminary data.</text>
</comment>
<organism evidence="3 4">
    <name type="scientific">Myriangium duriaei CBS 260.36</name>
    <dbReference type="NCBI Taxonomy" id="1168546"/>
    <lineage>
        <taxon>Eukaryota</taxon>
        <taxon>Fungi</taxon>
        <taxon>Dikarya</taxon>
        <taxon>Ascomycota</taxon>
        <taxon>Pezizomycotina</taxon>
        <taxon>Dothideomycetes</taxon>
        <taxon>Dothideomycetidae</taxon>
        <taxon>Myriangiales</taxon>
        <taxon>Myriangiaceae</taxon>
        <taxon>Myriangium</taxon>
    </lineage>
</organism>
<dbReference type="GO" id="GO:0005771">
    <property type="term" value="C:multivesicular body"/>
    <property type="evidence" value="ECO:0007669"/>
    <property type="project" value="TreeGrafter"/>
</dbReference>
<reference evidence="3" key="1">
    <citation type="journal article" date="2020" name="Stud. Mycol.">
        <title>101 Dothideomycetes genomes: a test case for predicting lifestyles and emergence of pathogens.</title>
        <authorList>
            <person name="Haridas S."/>
            <person name="Albert R."/>
            <person name="Binder M."/>
            <person name="Bloem J."/>
            <person name="Labutti K."/>
            <person name="Salamov A."/>
            <person name="Andreopoulos B."/>
            <person name="Baker S."/>
            <person name="Barry K."/>
            <person name="Bills G."/>
            <person name="Bluhm B."/>
            <person name="Cannon C."/>
            <person name="Castanera R."/>
            <person name="Culley D."/>
            <person name="Daum C."/>
            <person name="Ezra D."/>
            <person name="Gonzalez J."/>
            <person name="Henrissat B."/>
            <person name="Kuo A."/>
            <person name="Liang C."/>
            <person name="Lipzen A."/>
            <person name="Lutzoni F."/>
            <person name="Magnuson J."/>
            <person name="Mondo S."/>
            <person name="Nolan M."/>
            <person name="Ohm R."/>
            <person name="Pangilinan J."/>
            <person name="Park H.-J."/>
            <person name="Ramirez L."/>
            <person name="Alfaro M."/>
            <person name="Sun H."/>
            <person name="Tritt A."/>
            <person name="Yoshinaga Y."/>
            <person name="Zwiers L.-H."/>
            <person name="Turgeon B."/>
            <person name="Goodwin S."/>
            <person name="Spatafora J."/>
            <person name="Crous P."/>
            <person name="Grigoriev I."/>
        </authorList>
    </citation>
    <scope>NUCLEOTIDE SEQUENCE</scope>
    <source>
        <strain evidence="3">CBS 260.36</strain>
    </source>
</reference>
<evidence type="ECO:0000256" key="2">
    <source>
        <dbReference type="SAM" id="MobiDB-lite"/>
    </source>
</evidence>
<dbReference type="Gene3D" id="6.10.140.1230">
    <property type="match status" value="1"/>
</dbReference>
<dbReference type="PANTHER" id="PTHR22761:SF18">
    <property type="entry name" value="SORTING PROTEIN SNF7 FAMILY PROTEIN, PUTATIVE (AFU_ORTHOLOGUE AFUA_2G16692)-RELATED"/>
    <property type="match status" value="1"/>
</dbReference>
<dbReference type="InterPro" id="IPR005024">
    <property type="entry name" value="Snf7_fam"/>
</dbReference>
<feature type="region of interest" description="Disordered" evidence="2">
    <location>
        <begin position="402"/>
        <end position="466"/>
    </location>
</feature>
<dbReference type="GO" id="GO:0006900">
    <property type="term" value="P:vesicle budding from membrane"/>
    <property type="evidence" value="ECO:0007669"/>
    <property type="project" value="TreeGrafter"/>
</dbReference>
<dbReference type="Proteomes" id="UP000799439">
    <property type="component" value="Unassembled WGS sequence"/>
</dbReference>
<dbReference type="PANTHER" id="PTHR22761">
    <property type="entry name" value="CHARGED MULTIVESICULAR BODY PROTEIN"/>
    <property type="match status" value="1"/>
</dbReference>
<evidence type="ECO:0000313" key="4">
    <source>
        <dbReference type="Proteomes" id="UP000799439"/>
    </source>
</evidence>
<accession>A0A9P4J0S1</accession>
<evidence type="ECO:0000313" key="3">
    <source>
        <dbReference type="EMBL" id="KAF2152559.1"/>
    </source>
</evidence>
<proteinExistence type="predicted"/>
<dbReference type="EMBL" id="ML996086">
    <property type="protein sequence ID" value="KAF2152559.1"/>
    <property type="molecule type" value="Genomic_DNA"/>
</dbReference>
<dbReference type="GO" id="GO:0000815">
    <property type="term" value="C:ESCRT III complex"/>
    <property type="evidence" value="ECO:0007669"/>
    <property type="project" value="TreeGrafter"/>
</dbReference>
<protein>
    <submittedName>
        <fullName evidence="3">Uncharacterized protein</fullName>
    </submittedName>
</protein>
<keyword evidence="1" id="KW-0175">Coiled coil</keyword>
<dbReference type="GO" id="GO:0009898">
    <property type="term" value="C:cytoplasmic side of plasma membrane"/>
    <property type="evidence" value="ECO:0007669"/>
    <property type="project" value="TreeGrafter"/>
</dbReference>
<dbReference type="OrthoDB" id="10250120at2759"/>
<name>A0A9P4J0S1_9PEZI</name>
<evidence type="ECO:0000256" key="1">
    <source>
        <dbReference type="SAM" id="Coils"/>
    </source>
</evidence>